<comment type="caution">
    <text evidence="4">The sequence shown here is derived from an EMBL/GenBank/DDBJ whole genome shotgun (WGS) entry which is preliminary data.</text>
</comment>
<dbReference type="Proteomes" id="UP000714380">
    <property type="component" value="Unassembled WGS sequence"/>
</dbReference>
<gene>
    <name evidence="2 4" type="primary">apaG</name>
    <name evidence="4" type="ORF">I9W95_11500</name>
</gene>
<evidence type="ECO:0000313" key="5">
    <source>
        <dbReference type="Proteomes" id="UP000714380"/>
    </source>
</evidence>
<dbReference type="SUPFAM" id="SSF110069">
    <property type="entry name" value="ApaG-like"/>
    <property type="match status" value="1"/>
</dbReference>
<dbReference type="EMBL" id="JAEDAH010000058">
    <property type="protein sequence ID" value="MCA6064231.1"/>
    <property type="molecule type" value="Genomic_DNA"/>
</dbReference>
<evidence type="ECO:0000256" key="2">
    <source>
        <dbReference type="HAMAP-Rule" id="MF_00791"/>
    </source>
</evidence>
<dbReference type="Gene3D" id="2.60.40.1470">
    <property type="entry name" value="ApaG domain"/>
    <property type="match status" value="1"/>
</dbReference>
<accession>A0ABS7ZUZ4</accession>
<proteinExistence type="inferred from homology"/>
<dbReference type="InterPro" id="IPR023065">
    <property type="entry name" value="Uncharacterised_ApaG"/>
</dbReference>
<keyword evidence="5" id="KW-1185">Reference proteome</keyword>
<dbReference type="NCBIfam" id="NF003967">
    <property type="entry name" value="PRK05461.1"/>
    <property type="match status" value="1"/>
</dbReference>
<dbReference type="PROSITE" id="PS51087">
    <property type="entry name" value="APAG"/>
    <property type="match status" value="1"/>
</dbReference>
<evidence type="ECO:0000259" key="3">
    <source>
        <dbReference type="PROSITE" id="PS51087"/>
    </source>
</evidence>
<reference evidence="4 5" key="1">
    <citation type="submission" date="2020-12" db="EMBL/GenBank/DDBJ databases">
        <title>Novel Thalassolituus-related marine hydrocarbonoclastic bacteria mediated algae-derived hydrocarbons mineralization in twilight zone of the northern South China Sea.</title>
        <authorList>
            <person name="Dong C."/>
        </authorList>
    </citation>
    <scope>NUCLEOTIDE SEQUENCE [LARGE SCALE GENOMIC DNA]</scope>
    <source>
        <strain evidence="4 5">IMCC1826</strain>
    </source>
</reference>
<feature type="domain" description="ApaG" evidence="3">
    <location>
        <begin position="3"/>
        <end position="127"/>
    </location>
</feature>
<dbReference type="InterPro" id="IPR007474">
    <property type="entry name" value="ApaG_domain"/>
</dbReference>
<sequence>MSDALNQSFVVTVETEYLDQQSVPEDQRYVFAYHISIRNNGDQAATLRTRHWFITDGNNEVQEVKGEGVVGEQPTIEPGETYRYSSGTVMSTHVGSMRGYYVMQADDGQLFHASIPVFTLATPNALN</sequence>
<dbReference type="PANTHER" id="PTHR14289:SF16">
    <property type="entry name" value="POLYMERASE DELTA-INTERACTING PROTEIN 2"/>
    <property type="match status" value="1"/>
</dbReference>
<organism evidence="4 5">
    <name type="scientific">Thalassolituus marinus</name>
    <dbReference type="NCBI Taxonomy" id="671053"/>
    <lineage>
        <taxon>Bacteria</taxon>
        <taxon>Pseudomonadati</taxon>
        <taxon>Pseudomonadota</taxon>
        <taxon>Gammaproteobacteria</taxon>
        <taxon>Oceanospirillales</taxon>
        <taxon>Oceanospirillaceae</taxon>
        <taxon>Thalassolituus</taxon>
    </lineage>
</organism>
<name>A0ABS7ZUZ4_9GAMM</name>
<dbReference type="RefSeq" id="WP_225674998.1">
    <property type="nucleotide sequence ID" value="NZ_JAEDAH010000058.1"/>
</dbReference>
<dbReference type="Pfam" id="PF04379">
    <property type="entry name" value="DUF525"/>
    <property type="match status" value="1"/>
</dbReference>
<dbReference type="InterPro" id="IPR036767">
    <property type="entry name" value="ApaG_sf"/>
</dbReference>
<evidence type="ECO:0000313" key="4">
    <source>
        <dbReference type="EMBL" id="MCA6064231.1"/>
    </source>
</evidence>
<evidence type="ECO:0000256" key="1">
    <source>
        <dbReference type="ARBA" id="ARBA00017693"/>
    </source>
</evidence>
<dbReference type="PANTHER" id="PTHR14289">
    <property type="entry name" value="F-BOX ONLY PROTEIN 3"/>
    <property type="match status" value="1"/>
</dbReference>
<protein>
    <recommendedName>
        <fullName evidence="1 2">Protein ApaG</fullName>
    </recommendedName>
</protein>
<dbReference type="HAMAP" id="MF_00791">
    <property type="entry name" value="ApaG"/>
    <property type="match status" value="1"/>
</dbReference>